<comment type="caution">
    <text evidence="7">The sequence shown here is derived from an EMBL/GenBank/DDBJ whole genome shotgun (WGS) entry which is preliminary data.</text>
</comment>
<feature type="domain" description="FAD dependent oxidoreductase central" evidence="6">
    <location>
        <begin position="374"/>
        <end position="428"/>
    </location>
</feature>
<feature type="domain" description="GCVT N-terminal" evidence="4">
    <location>
        <begin position="430"/>
        <end position="706"/>
    </location>
</feature>
<dbReference type="Pfam" id="PF01571">
    <property type="entry name" value="GCV_T"/>
    <property type="match status" value="1"/>
</dbReference>
<reference evidence="7 8" key="1">
    <citation type="submission" date="2024-01" db="EMBL/GenBank/DDBJ databases">
        <title>New evidence supports the origin of RcGTA from prophage.</title>
        <authorList>
            <person name="Xu Y."/>
            <person name="Liu B."/>
            <person name="Chen F."/>
        </authorList>
    </citation>
    <scope>NUCLEOTIDE SEQUENCE [LARGE SCALE GENOMIC DNA]</scope>
    <source>
        <strain evidence="7 8">CBW1107-2</strain>
    </source>
</reference>
<dbReference type="InterPro" id="IPR027266">
    <property type="entry name" value="TrmE/GcvT-like"/>
</dbReference>
<dbReference type="InterPro" id="IPR006076">
    <property type="entry name" value="FAD-dep_OxRdtase"/>
</dbReference>
<dbReference type="Pfam" id="PF01266">
    <property type="entry name" value="DAO"/>
    <property type="match status" value="1"/>
</dbReference>
<dbReference type="Gene3D" id="3.30.9.10">
    <property type="entry name" value="D-Amino Acid Oxidase, subunit A, domain 2"/>
    <property type="match status" value="1"/>
</dbReference>
<feature type="domain" description="FAD dependent oxidoreductase" evidence="3">
    <location>
        <begin position="9"/>
        <end position="370"/>
    </location>
</feature>
<evidence type="ECO:0000256" key="1">
    <source>
        <dbReference type="ARBA" id="ARBA00008609"/>
    </source>
</evidence>
<dbReference type="Gene3D" id="3.30.1360.120">
    <property type="entry name" value="Probable tRNA modification gtpase trme, domain 1"/>
    <property type="match status" value="1"/>
</dbReference>
<dbReference type="InterPro" id="IPR006222">
    <property type="entry name" value="GCVT_N"/>
</dbReference>
<evidence type="ECO:0000259" key="5">
    <source>
        <dbReference type="Pfam" id="PF08669"/>
    </source>
</evidence>
<evidence type="ECO:0000259" key="3">
    <source>
        <dbReference type="Pfam" id="PF01266"/>
    </source>
</evidence>
<evidence type="ECO:0000259" key="4">
    <source>
        <dbReference type="Pfam" id="PF01571"/>
    </source>
</evidence>
<dbReference type="Pfam" id="PF08669">
    <property type="entry name" value="GCV_T_C"/>
    <property type="match status" value="1"/>
</dbReference>
<feature type="domain" description="Aminomethyltransferase C-terminal" evidence="5">
    <location>
        <begin position="725"/>
        <end position="808"/>
    </location>
</feature>
<dbReference type="SUPFAM" id="SSF101790">
    <property type="entry name" value="Aminomethyltransferase beta-barrel domain"/>
    <property type="match status" value="1"/>
</dbReference>
<dbReference type="SUPFAM" id="SSF103025">
    <property type="entry name" value="Folate-binding domain"/>
    <property type="match status" value="1"/>
</dbReference>
<keyword evidence="2" id="KW-0560">Oxidoreductase</keyword>
<dbReference type="Proteomes" id="UP001559025">
    <property type="component" value="Unassembled WGS sequence"/>
</dbReference>
<dbReference type="RefSeq" id="WP_368802814.1">
    <property type="nucleotide sequence ID" value="NZ_JAZHFV010000002.1"/>
</dbReference>
<dbReference type="InterPro" id="IPR032503">
    <property type="entry name" value="FAO_M"/>
</dbReference>
<dbReference type="InterPro" id="IPR029043">
    <property type="entry name" value="GcvT/YgfZ_C"/>
</dbReference>
<proteinExistence type="inferred from homology"/>
<gene>
    <name evidence="7" type="ORF">V1479_10385</name>
</gene>
<evidence type="ECO:0000256" key="2">
    <source>
        <dbReference type="ARBA" id="ARBA00023002"/>
    </source>
</evidence>
<evidence type="ECO:0000259" key="6">
    <source>
        <dbReference type="Pfam" id="PF16350"/>
    </source>
</evidence>
<keyword evidence="8" id="KW-1185">Reference proteome</keyword>
<protein>
    <submittedName>
        <fullName evidence="7">FAD-dependent oxidoreductase</fullName>
    </submittedName>
</protein>
<evidence type="ECO:0000313" key="8">
    <source>
        <dbReference type="Proteomes" id="UP001559025"/>
    </source>
</evidence>
<dbReference type="InterPro" id="IPR028896">
    <property type="entry name" value="GcvT/YgfZ/DmdA"/>
</dbReference>
<dbReference type="EMBL" id="JAZHFV010000002">
    <property type="protein sequence ID" value="MEX4007711.1"/>
    <property type="molecule type" value="Genomic_DNA"/>
</dbReference>
<organism evidence="7 8">
    <name type="scientific">Neoaquamicrobium sediminum</name>
    <dbReference type="NCBI Taxonomy" id="1849104"/>
    <lineage>
        <taxon>Bacteria</taxon>
        <taxon>Pseudomonadati</taxon>
        <taxon>Pseudomonadota</taxon>
        <taxon>Alphaproteobacteria</taxon>
        <taxon>Hyphomicrobiales</taxon>
        <taxon>Phyllobacteriaceae</taxon>
        <taxon>Neoaquamicrobium</taxon>
    </lineage>
</organism>
<dbReference type="PANTHER" id="PTHR43757">
    <property type="entry name" value="AMINOMETHYLTRANSFERASE"/>
    <property type="match status" value="1"/>
</dbReference>
<dbReference type="Gene3D" id="2.40.30.110">
    <property type="entry name" value="Aminomethyltransferase beta-barrel domains"/>
    <property type="match status" value="1"/>
</dbReference>
<dbReference type="Gene3D" id="3.50.50.60">
    <property type="entry name" value="FAD/NAD(P)-binding domain"/>
    <property type="match status" value="1"/>
</dbReference>
<dbReference type="InterPro" id="IPR013977">
    <property type="entry name" value="GcvT_C"/>
</dbReference>
<dbReference type="PANTHER" id="PTHR43757:SF15">
    <property type="entry name" value="PYRUVATE DEHYDROGENASE PHOSPHATASE REGULATORY SUBUNIT, MITOCHONDRIAL-LIKE"/>
    <property type="match status" value="1"/>
</dbReference>
<accession>A0ABV3WSR9</accession>
<dbReference type="Pfam" id="PF16350">
    <property type="entry name" value="FAO_M"/>
    <property type="match status" value="1"/>
</dbReference>
<dbReference type="SUPFAM" id="SSF54373">
    <property type="entry name" value="FAD-linked reductases, C-terminal domain"/>
    <property type="match status" value="1"/>
</dbReference>
<sequence length="816" mass="89461">MTALPASARVVIIGGGVAGCSVAYHLAKLGWTDIVLLERKQLTSGTTWHAAGLIGQLRASANMTRLAKYTADLYVKLEDETGIATGMRQCGSISVALTTERREELLRSATMGRANGVEVEEISVAEVKERYPHLETADVAGAVYIPRDGQGDPTNITQALARGARSGGVRVVENAKVTAIRSEKGRVTGVDVDAGGEPAHIACEHVVNCAGMWAHGVGAMAGVAVPLHACEHFYIVTEPIAGLGQLPVLRVPDECAYYKEDAGKILLGAFEPVAKPWPPLGQPIPEDFCFDQLPEDFDHFEPILDKAVRRMPLLADAGIHTFFNGPESFTPDDRYYLGEAPNLRNFWVACGFNSIGIQSSGGAGMALAQWMEGGEPPFDLWDVDIRRVQPFQANRTYLYDRSKETLGLLYADHFPYRQMTSARGVRRSPIHEHLKARGAVFGETAGWERANWFARPDQEREYRYSWGRQNWFENQRDEHLAVREGVGLFDMTSFGKIQVEGRDACALLQRLCANDVDVETGRIVYTQMLNRRGGIESDLTVSRLSETAFLLVVPGATLQRDLAWIRRHVGDAFVTVTDMTASEAVLCVMGPRSRELMQKVSPADFSNQKNPFGTFAEIEIGYGTARAHRVSYVGELGWELYVSSDQAAHVFEAIAEAGDGLDLKLCGLHALDSCRIEKAFRHFGHDITDEDHVLEAGLGFAVKADKGDFIGREAVLAKREAGLSRRLVQFRLRDPEPLLFHNEAILRDGQIVGTITSGNYGHHLGGAVGLGYVPCPGESEAQVLASRYEVEIAGTRVAADASLRPLYDPKAERVRA</sequence>
<comment type="similarity">
    <text evidence="1">Belongs to the GcvT family.</text>
</comment>
<dbReference type="Gene3D" id="3.30.70.1400">
    <property type="entry name" value="Aminomethyltransferase beta-barrel domains"/>
    <property type="match status" value="1"/>
</dbReference>
<evidence type="ECO:0000313" key="7">
    <source>
        <dbReference type="EMBL" id="MEX4007711.1"/>
    </source>
</evidence>
<dbReference type="SUPFAM" id="SSF51905">
    <property type="entry name" value="FAD/NAD(P)-binding domain"/>
    <property type="match status" value="1"/>
</dbReference>
<name>A0ABV3WSR9_9HYPH</name>
<dbReference type="InterPro" id="IPR036188">
    <property type="entry name" value="FAD/NAD-bd_sf"/>
</dbReference>